<comment type="caution">
    <text evidence="7">The sequence shown here is derived from an EMBL/GenBank/DDBJ whole genome shotgun (WGS) entry which is preliminary data.</text>
</comment>
<sequence>MKTVMLVFGTRPEAIKMCPLVKEFQKYAENFKTIVCVTGQHREMLDQVLQIFDVKPDYDLNIMKQGQDLYDVTARVLIGMRDVFKECKPDVVLVHGDTTTSTAAALAAFYQQIPVGHVEAGLRTHNINSPWPEEMNRQITGRIATYNFSPTPLSESNLLEEQVQGKTFVTGNTVIDALYMIIDRLRKDKTLSKEQNILLLKAGYDIARLKEGKKLVLITGHRRENFGVGFIHMITAIKDLKNKYPKVDFVYPMHLNPNVRKPIYEIFGEDLSNLGNMFFIEPLQYIEFVYLMEKATIVLTDSGGIQEEAPSLGKPVLVMRDTTERPEALSSGTVHLVGTDYNKIMTEVSSLLDDMDIYEKMSKAVNPYGDGKACERIVKAIIGDEIEKYGY</sequence>
<dbReference type="CDD" id="cd03786">
    <property type="entry name" value="GTB_UDP-GlcNAc_2-Epimerase"/>
    <property type="match status" value="1"/>
</dbReference>
<dbReference type="AlphaFoldDB" id="A0A414MAY5"/>
<dbReference type="GO" id="GO:0008761">
    <property type="term" value="F:UDP-N-acetylglucosamine 2-epimerase activity"/>
    <property type="evidence" value="ECO:0007669"/>
    <property type="project" value="UniProtKB-EC"/>
</dbReference>
<reference evidence="7 8" key="1">
    <citation type="submission" date="2018-08" db="EMBL/GenBank/DDBJ databases">
        <title>A genome reference for cultivated species of the human gut microbiota.</title>
        <authorList>
            <person name="Zou Y."/>
            <person name="Xue W."/>
            <person name="Luo G."/>
        </authorList>
    </citation>
    <scope>NUCLEOTIDE SEQUENCE [LARGE SCALE GENOMIC DNA]</scope>
    <source>
        <strain evidence="7 8">AM26-26AC</strain>
    </source>
</reference>
<dbReference type="InterPro" id="IPR003331">
    <property type="entry name" value="UDP_GlcNAc_Epimerase_2_dom"/>
</dbReference>
<name>A0A414MAY5_9BACE</name>
<organism evidence="7 8">
    <name type="scientific">Bacteroides eggerthii</name>
    <dbReference type="NCBI Taxonomy" id="28111"/>
    <lineage>
        <taxon>Bacteria</taxon>
        <taxon>Pseudomonadati</taxon>
        <taxon>Bacteroidota</taxon>
        <taxon>Bacteroidia</taxon>
        <taxon>Bacteroidales</taxon>
        <taxon>Bacteroidaceae</taxon>
        <taxon>Bacteroides</taxon>
    </lineage>
</organism>
<dbReference type="SUPFAM" id="SSF53756">
    <property type="entry name" value="UDP-Glycosyltransferase/glycogen phosphorylase"/>
    <property type="match status" value="1"/>
</dbReference>
<evidence type="ECO:0000256" key="4">
    <source>
        <dbReference type="RuleBase" id="RU003513"/>
    </source>
</evidence>
<evidence type="ECO:0000313" key="8">
    <source>
        <dbReference type="Proteomes" id="UP000283538"/>
    </source>
</evidence>
<dbReference type="Pfam" id="PF02350">
    <property type="entry name" value="Epimerase_2"/>
    <property type="match status" value="1"/>
</dbReference>
<evidence type="ECO:0000313" key="9">
    <source>
        <dbReference type="Proteomes" id="UP000520291"/>
    </source>
</evidence>
<protein>
    <recommendedName>
        <fullName evidence="3">UDP-N-acetylglucosamine 2-epimerase (non-hydrolyzing)</fullName>
        <ecNumber evidence="3">5.1.3.14</ecNumber>
    </recommendedName>
</protein>
<proteinExistence type="inferred from homology"/>
<evidence type="ECO:0000256" key="1">
    <source>
        <dbReference type="ARBA" id="ARBA00023235"/>
    </source>
</evidence>
<evidence type="ECO:0000256" key="3">
    <source>
        <dbReference type="ARBA" id="ARBA00038858"/>
    </source>
</evidence>
<evidence type="ECO:0000313" key="7">
    <source>
        <dbReference type="EMBL" id="RHF08255.1"/>
    </source>
</evidence>
<feature type="domain" description="UDP-N-acetylglucosamine 2-epimerase" evidence="5">
    <location>
        <begin position="28"/>
        <end position="381"/>
    </location>
</feature>
<dbReference type="EC" id="5.1.3.14" evidence="3"/>
<dbReference type="Gene3D" id="3.40.50.2000">
    <property type="entry name" value="Glycogen Phosphorylase B"/>
    <property type="match status" value="2"/>
</dbReference>
<reference evidence="6 9" key="2">
    <citation type="submission" date="2020-04" db="EMBL/GenBank/DDBJ databases">
        <authorList>
            <person name="Hitch T.C.A."/>
            <person name="Wylensek D."/>
            <person name="Clavel T."/>
        </authorList>
    </citation>
    <scope>NUCLEOTIDE SEQUENCE [LARGE SCALE GENOMIC DNA]</scope>
    <source>
        <strain evidence="6 9">WCA3-601-WT-5E</strain>
    </source>
</reference>
<evidence type="ECO:0000313" key="6">
    <source>
        <dbReference type="EMBL" id="NME85388.1"/>
    </source>
</evidence>
<dbReference type="EMBL" id="JABAGL010000006">
    <property type="protein sequence ID" value="NME85388.1"/>
    <property type="molecule type" value="Genomic_DNA"/>
</dbReference>
<dbReference type="NCBIfam" id="TIGR00236">
    <property type="entry name" value="wecB"/>
    <property type="match status" value="1"/>
</dbReference>
<comment type="similarity">
    <text evidence="2 4">Belongs to the UDP-N-acetylglucosamine 2-epimerase family.</text>
</comment>
<evidence type="ECO:0000259" key="5">
    <source>
        <dbReference type="Pfam" id="PF02350"/>
    </source>
</evidence>
<dbReference type="PANTHER" id="PTHR43174">
    <property type="entry name" value="UDP-N-ACETYLGLUCOSAMINE 2-EPIMERASE"/>
    <property type="match status" value="1"/>
</dbReference>
<dbReference type="PANTHER" id="PTHR43174:SF2">
    <property type="entry name" value="UDP-N-ACETYLGLUCOSAMINE 2-EPIMERASE"/>
    <property type="match status" value="1"/>
</dbReference>
<dbReference type="Proteomes" id="UP000520291">
    <property type="component" value="Unassembled WGS sequence"/>
</dbReference>
<keyword evidence="1 4" id="KW-0413">Isomerase</keyword>
<dbReference type="Proteomes" id="UP000283538">
    <property type="component" value="Unassembled WGS sequence"/>
</dbReference>
<dbReference type="EMBL" id="QSLA01000011">
    <property type="protein sequence ID" value="RHF08255.1"/>
    <property type="molecule type" value="Genomic_DNA"/>
</dbReference>
<dbReference type="RefSeq" id="WP_004294879.1">
    <property type="nucleotide sequence ID" value="NZ_JABAGL010000006.1"/>
</dbReference>
<accession>A0A414MAY5</accession>
<gene>
    <name evidence="6" type="primary">wecB</name>
    <name evidence="7" type="ORF">DW701_10575</name>
    <name evidence="6" type="ORF">HF841_05030</name>
</gene>
<evidence type="ECO:0000256" key="2">
    <source>
        <dbReference type="ARBA" id="ARBA00038209"/>
    </source>
</evidence>
<dbReference type="InterPro" id="IPR029767">
    <property type="entry name" value="WecB-like"/>
</dbReference>
<dbReference type="FunFam" id="3.40.50.2000:FF:000043">
    <property type="entry name" value="UDP-N-acetylglucosamine 2-epimerase"/>
    <property type="match status" value="1"/>
</dbReference>